<protein>
    <recommendedName>
        <fullName evidence="5">CUB domain-containing protein</fullName>
    </recommendedName>
</protein>
<dbReference type="PROSITE" id="PS01180">
    <property type="entry name" value="CUB"/>
    <property type="match status" value="1"/>
</dbReference>
<dbReference type="EMBL" id="JAZGQO010000014">
    <property type="protein sequence ID" value="KAK6170207.1"/>
    <property type="molecule type" value="Genomic_DNA"/>
</dbReference>
<dbReference type="Pfam" id="PF00431">
    <property type="entry name" value="CUB"/>
    <property type="match status" value="1"/>
</dbReference>
<evidence type="ECO:0000256" key="1">
    <source>
        <dbReference type="ARBA" id="ARBA00022737"/>
    </source>
</evidence>
<dbReference type="PANTHER" id="PTHR24251:SF30">
    <property type="entry name" value="MEMBRANE FRIZZLED-RELATED PROTEIN"/>
    <property type="match status" value="1"/>
</dbReference>
<dbReference type="InterPro" id="IPR035914">
    <property type="entry name" value="Sperma_CUB_dom_sf"/>
</dbReference>
<evidence type="ECO:0000256" key="2">
    <source>
        <dbReference type="ARBA" id="ARBA00023157"/>
    </source>
</evidence>
<dbReference type="CDD" id="cd22823">
    <property type="entry name" value="Gal_Rha_Lectin"/>
    <property type="match status" value="1"/>
</dbReference>
<dbReference type="InterPro" id="IPR000859">
    <property type="entry name" value="CUB_dom"/>
</dbReference>
<evidence type="ECO:0000259" key="5">
    <source>
        <dbReference type="PROSITE" id="PS01180"/>
    </source>
</evidence>
<keyword evidence="4" id="KW-0472">Membrane</keyword>
<keyword evidence="7" id="KW-1185">Reference proteome</keyword>
<evidence type="ECO:0000313" key="6">
    <source>
        <dbReference type="EMBL" id="KAK6170207.1"/>
    </source>
</evidence>
<evidence type="ECO:0000256" key="3">
    <source>
        <dbReference type="PROSITE-ProRule" id="PRU00059"/>
    </source>
</evidence>
<dbReference type="Gene3D" id="2.60.120.740">
    <property type="match status" value="1"/>
</dbReference>
<dbReference type="Gene3D" id="2.60.120.290">
    <property type="entry name" value="Spermadhesin, CUB domain"/>
    <property type="match status" value="1"/>
</dbReference>
<dbReference type="PANTHER" id="PTHR24251">
    <property type="entry name" value="OVOCHYMASE-RELATED"/>
    <property type="match status" value="1"/>
</dbReference>
<keyword evidence="4" id="KW-1133">Transmembrane helix</keyword>
<proteinExistence type="predicted"/>
<sequence>MSACFSQEQKSLDIKCRDGYMVRILHTFYGFSPTGKCSFHDGDCILPEYESYPCVGRQSCSINLPTGTYGSLVPSCGQYSNYFQVEYECVSDAETHDLCQVSTLTDQSGYISTPRYPNNFHNTLLCSVRIQAAPNQKILLYIIDMELEPKGKTDCSDLMYFNDGYHSITLCGRRSNDTFQSHGDYLLVELKASSGNSKGFWLYYEAFPKLPNYVPTTEVPGEDDNTAPTMTSNHPYFNKPQNNRQPITSSFMSKLTDRNEEITRDATSTPIPVFHDYVKNGGNSKTLPFAAIAGSVIGTLTLVLLVLLTLLAIKWLKERRYFQNKERFLEIRNPAFRSSGDFNQCNNDYNPYGNEYCYAECS</sequence>
<gene>
    <name evidence="6" type="ORF">SNE40_018657</name>
</gene>
<organism evidence="6 7">
    <name type="scientific">Patella caerulea</name>
    <name type="common">Rayed Mediterranean limpet</name>
    <dbReference type="NCBI Taxonomy" id="87958"/>
    <lineage>
        <taxon>Eukaryota</taxon>
        <taxon>Metazoa</taxon>
        <taxon>Spiralia</taxon>
        <taxon>Lophotrochozoa</taxon>
        <taxon>Mollusca</taxon>
        <taxon>Gastropoda</taxon>
        <taxon>Patellogastropoda</taxon>
        <taxon>Patelloidea</taxon>
        <taxon>Patellidae</taxon>
        <taxon>Patella</taxon>
    </lineage>
</organism>
<dbReference type="AlphaFoldDB" id="A0AAN8J5B6"/>
<dbReference type="InterPro" id="IPR043159">
    <property type="entry name" value="Lectin_gal-bd_sf"/>
</dbReference>
<comment type="caution">
    <text evidence="6">The sequence shown here is derived from an EMBL/GenBank/DDBJ whole genome shotgun (WGS) entry which is preliminary data.</text>
</comment>
<feature type="transmembrane region" description="Helical" evidence="4">
    <location>
        <begin position="289"/>
        <end position="313"/>
    </location>
</feature>
<feature type="disulfide bond" evidence="3">
    <location>
        <begin position="99"/>
        <end position="126"/>
    </location>
</feature>
<dbReference type="SUPFAM" id="SSF49854">
    <property type="entry name" value="Spermadhesin, CUB domain"/>
    <property type="match status" value="1"/>
</dbReference>
<dbReference type="SMART" id="SM00042">
    <property type="entry name" value="CUB"/>
    <property type="match status" value="1"/>
</dbReference>
<dbReference type="CDD" id="cd00041">
    <property type="entry name" value="CUB"/>
    <property type="match status" value="1"/>
</dbReference>
<reference evidence="6 7" key="1">
    <citation type="submission" date="2024-01" db="EMBL/GenBank/DDBJ databases">
        <title>The genome of the rayed Mediterranean limpet Patella caerulea (Linnaeus, 1758).</title>
        <authorList>
            <person name="Anh-Thu Weber A."/>
            <person name="Halstead-Nussloch G."/>
        </authorList>
    </citation>
    <scope>NUCLEOTIDE SEQUENCE [LARGE SCALE GENOMIC DNA]</scope>
    <source>
        <strain evidence="6">AATW-2023a</strain>
        <tissue evidence="6">Whole specimen</tissue>
    </source>
</reference>
<keyword evidence="4" id="KW-0812">Transmembrane</keyword>
<accession>A0AAN8J5B6</accession>
<name>A0AAN8J5B6_PATCE</name>
<evidence type="ECO:0000256" key="4">
    <source>
        <dbReference type="SAM" id="Phobius"/>
    </source>
</evidence>
<keyword evidence="1" id="KW-0677">Repeat</keyword>
<comment type="caution">
    <text evidence="3">Lacks conserved residue(s) required for the propagation of feature annotation.</text>
</comment>
<evidence type="ECO:0000313" key="7">
    <source>
        <dbReference type="Proteomes" id="UP001347796"/>
    </source>
</evidence>
<keyword evidence="2 3" id="KW-1015">Disulfide bond</keyword>
<feature type="domain" description="CUB" evidence="5">
    <location>
        <begin position="99"/>
        <end position="207"/>
    </location>
</feature>
<dbReference type="Proteomes" id="UP001347796">
    <property type="component" value="Unassembled WGS sequence"/>
</dbReference>